<protein>
    <recommendedName>
        <fullName evidence="4">Type 1 periplasmic binding fold superfamily protein</fullName>
    </recommendedName>
</protein>
<evidence type="ECO:0000313" key="2">
    <source>
        <dbReference type="EMBL" id="GAA0713763.1"/>
    </source>
</evidence>
<sequence>MMNTRKFLSMLAIAGLFASSCSDDDDNPVVVNEEEVITTMTVTLTAGTDVVTLTSRDLDGPDGPNAPVVEVSGSLAANTTYTGAIELLNESETPAEEINEEIEEEADEHQFFFEVAGTLNATAAATDTEADYPPLTGTNPVGLAFELVTTVASTGSLTITLRHMPTKPNDGTLADAGGDTDIAQSFDLTIE</sequence>
<name>A0ABN1IHI5_9FLAO</name>
<gene>
    <name evidence="2" type="ORF">GCM10009430_05980</name>
</gene>
<comment type="caution">
    <text evidence="2">The sequence shown here is derived from an EMBL/GenBank/DDBJ whole genome shotgun (WGS) entry which is preliminary data.</text>
</comment>
<evidence type="ECO:0008006" key="4">
    <source>
        <dbReference type="Google" id="ProtNLM"/>
    </source>
</evidence>
<accession>A0ABN1IHI5</accession>
<dbReference type="PROSITE" id="PS51257">
    <property type="entry name" value="PROKAR_LIPOPROTEIN"/>
    <property type="match status" value="1"/>
</dbReference>
<keyword evidence="3" id="KW-1185">Reference proteome</keyword>
<dbReference type="Proteomes" id="UP001501758">
    <property type="component" value="Unassembled WGS sequence"/>
</dbReference>
<dbReference type="EMBL" id="BAAAGE010000001">
    <property type="protein sequence ID" value="GAA0713763.1"/>
    <property type="molecule type" value="Genomic_DNA"/>
</dbReference>
<evidence type="ECO:0000256" key="1">
    <source>
        <dbReference type="SAM" id="SignalP"/>
    </source>
</evidence>
<feature type="signal peptide" evidence="1">
    <location>
        <begin position="1"/>
        <end position="23"/>
    </location>
</feature>
<organism evidence="2 3">
    <name type="scientific">Aquimarina litoralis</name>
    <dbReference type="NCBI Taxonomy" id="584605"/>
    <lineage>
        <taxon>Bacteria</taxon>
        <taxon>Pseudomonadati</taxon>
        <taxon>Bacteroidota</taxon>
        <taxon>Flavobacteriia</taxon>
        <taxon>Flavobacteriales</taxon>
        <taxon>Flavobacteriaceae</taxon>
        <taxon>Aquimarina</taxon>
    </lineage>
</organism>
<keyword evidence="1" id="KW-0732">Signal</keyword>
<feature type="chain" id="PRO_5046686556" description="Type 1 periplasmic binding fold superfamily protein" evidence="1">
    <location>
        <begin position="24"/>
        <end position="191"/>
    </location>
</feature>
<proteinExistence type="predicted"/>
<evidence type="ECO:0000313" key="3">
    <source>
        <dbReference type="Proteomes" id="UP001501758"/>
    </source>
</evidence>
<reference evidence="2 3" key="1">
    <citation type="journal article" date="2019" name="Int. J. Syst. Evol. Microbiol.">
        <title>The Global Catalogue of Microorganisms (GCM) 10K type strain sequencing project: providing services to taxonomists for standard genome sequencing and annotation.</title>
        <authorList>
            <consortium name="The Broad Institute Genomics Platform"/>
            <consortium name="The Broad Institute Genome Sequencing Center for Infectious Disease"/>
            <person name="Wu L."/>
            <person name="Ma J."/>
        </authorList>
    </citation>
    <scope>NUCLEOTIDE SEQUENCE [LARGE SCALE GENOMIC DNA]</scope>
    <source>
        <strain evidence="2 3">JCM 15974</strain>
    </source>
</reference>